<keyword evidence="1" id="KW-0175">Coiled coil</keyword>
<reference evidence="4 5" key="1">
    <citation type="submission" date="2019-07" db="EMBL/GenBank/DDBJ databases">
        <title>Draft genome sequences of 15 bacterial species constituting the stable defined intestinal microbiota of the GM15 gnotobiotic mouse model.</title>
        <authorList>
            <person name="Elie C."/>
            <person name="Mathieu A."/>
            <person name="Saliou A."/>
            <person name="Darnaud M."/>
            <person name="Leulier F."/>
            <person name="Tamellini A."/>
        </authorList>
    </citation>
    <scope>NUCLEOTIDE SEQUENCE [LARGE SCALE GENOMIC DNA]</scope>
    <source>
        <strain evidence="5">ASF 502</strain>
    </source>
</reference>
<dbReference type="InterPro" id="IPR046865">
    <property type="entry name" value="FapA_b_solenoid"/>
</dbReference>
<evidence type="ECO:0000256" key="2">
    <source>
        <dbReference type="SAM" id="MobiDB-lite"/>
    </source>
</evidence>
<evidence type="ECO:0000259" key="3">
    <source>
        <dbReference type="Pfam" id="PF20250"/>
    </source>
</evidence>
<dbReference type="AlphaFoldDB" id="A0A9X5H6C2"/>
<accession>A0A9X5H6C2</accession>
<feature type="coiled-coil region" evidence="1">
    <location>
        <begin position="519"/>
        <end position="583"/>
    </location>
</feature>
<sequence>MGFKKQKIWSRFFGSKSEQVRDKQVPEHLLQESTEKKEEQAAAAPPPPPPAAEVELELPREHALHTLCGMRVQRAKGLSSPRLRLEGREDFSQSELRKELGRLQRVLTLAANARLKEIRAWEAKVQEKADAQKALSIEQGTQSAAKKDTSPGQDAQSQAAKNVSAEQGTQPEEQAPPPIVMDALPIIHISADKLSAWLMVFPPVGEGKELDREMLDKALEVSKVTFGVDEGLLGRLPGDQNPYFSLFTLAKGIPAHNGKDGQIIERFEKVVERKFEVDEHDRVDYASLHFFQSVEAGDVICEAILPTKGEPGRTVLGQELPAKDGKEAPLTKGQNTEISEDGTKLLATQAGHVEYVGRSFQVRAVLEIAENVDYSTGNINYMGDVHIHGIVCSGFSVQAAGNITVDGVVESATVEAGGDLIVAKGIVGNTDSVVRADGNVFAKYLENSIVHARANLQADCIVNSEVYSDGDIEVRSGRGIIVGGRIRAGKKVSAKVIGSKSESQTRIYLGGEPCMEYERQELAAVIEEAEDELEKLEKRPNSPDKLERMKRLQFDLSVNRIKLEQMDEELAKKQEEIENLGGCKLVADIAYPGLVLTICDIKARLKQVTSMCNARLSNGEIRFS</sequence>
<dbReference type="EMBL" id="VIRB01000073">
    <property type="protein sequence ID" value="NDO69369.1"/>
    <property type="molecule type" value="Genomic_DNA"/>
</dbReference>
<gene>
    <name evidence="4" type="ORF">FMM80_12070</name>
</gene>
<protein>
    <submittedName>
        <fullName evidence="4">DUF342 domain-containing protein</fullName>
    </submittedName>
</protein>
<organism evidence="4 5">
    <name type="scientific">Schaedlerella arabinosiphila</name>
    <dbReference type="NCBI Taxonomy" id="2044587"/>
    <lineage>
        <taxon>Bacteria</taxon>
        <taxon>Bacillati</taxon>
        <taxon>Bacillota</taxon>
        <taxon>Clostridia</taxon>
        <taxon>Lachnospirales</taxon>
        <taxon>Lachnospiraceae</taxon>
        <taxon>Schaedlerella</taxon>
    </lineage>
</organism>
<feature type="region of interest" description="Disordered" evidence="2">
    <location>
        <begin position="17"/>
        <end position="53"/>
    </location>
</feature>
<dbReference type="InterPro" id="IPR046866">
    <property type="entry name" value="FapA_N"/>
</dbReference>
<feature type="domain" description="Flagellar Assembly Protein A N-terminal region" evidence="3">
    <location>
        <begin position="187"/>
        <end position="356"/>
    </location>
</feature>
<name>A0A9X5H6C2_9FIRM</name>
<evidence type="ECO:0000256" key="1">
    <source>
        <dbReference type="SAM" id="Coils"/>
    </source>
</evidence>
<dbReference type="PANTHER" id="PTHR38032:SF1">
    <property type="entry name" value="RNA-BINDING PROTEIN KHPB N-TERMINAL DOMAIN-CONTAINING PROTEIN"/>
    <property type="match status" value="1"/>
</dbReference>
<dbReference type="PANTHER" id="PTHR38032">
    <property type="entry name" value="POLYMERASE-RELATED"/>
    <property type="match status" value="1"/>
</dbReference>
<dbReference type="Pfam" id="PF03961">
    <property type="entry name" value="FapA"/>
    <property type="match status" value="1"/>
</dbReference>
<evidence type="ECO:0000313" key="4">
    <source>
        <dbReference type="EMBL" id="NDO69369.1"/>
    </source>
</evidence>
<comment type="caution">
    <text evidence="4">The sequence shown here is derived from an EMBL/GenBank/DDBJ whole genome shotgun (WGS) entry which is preliminary data.</text>
</comment>
<feature type="compositionally biased region" description="Basic and acidic residues" evidence="2">
    <location>
        <begin position="18"/>
        <end position="40"/>
    </location>
</feature>
<dbReference type="Pfam" id="PF20250">
    <property type="entry name" value="FapA_N"/>
    <property type="match status" value="1"/>
</dbReference>
<dbReference type="RefSeq" id="WP_162205634.1">
    <property type="nucleotide sequence ID" value="NZ_VIRB01000073.1"/>
</dbReference>
<proteinExistence type="predicted"/>
<feature type="region of interest" description="Disordered" evidence="2">
    <location>
        <begin position="137"/>
        <end position="177"/>
    </location>
</feature>
<evidence type="ECO:0000313" key="5">
    <source>
        <dbReference type="Proteomes" id="UP000474104"/>
    </source>
</evidence>
<feature type="compositionally biased region" description="Polar residues" evidence="2">
    <location>
        <begin position="138"/>
        <end position="172"/>
    </location>
</feature>
<dbReference type="InterPro" id="IPR005646">
    <property type="entry name" value="FapA"/>
</dbReference>
<dbReference type="Proteomes" id="UP000474104">
    <property type="component" value="Unassembled WGS sequence"/>
</dbReference>